<dbReference type="AlphaFoldDB" id="A0A5B0RFA3"/>
<organism evidence="1 2">
    <name type="scientific">Puccinia graminis f. sp. tritici</name>
    <dbReference type="NCBI Taxonomy" id="56615"/>
    <lineage>
        <taxon>Eukaryota</taxon>
        <taxon>Fungi</taxon>
        <taxon>Dikarya</taxon>
        <taxon>Basidiomycota</taxon>
        <taxon>Pucciniomycotina</taxon>
        <taxon>Pucciniomycetes</taxon>
        <taxon>Pucciniales</taxon>
        <taxon>Pucciniaceae</taxon>
        <taxon>Puccinia</taxon>
    </lineage>
</organism>
<accession>A0A5B0RFA3</accession>
<dbReference type="EMBL" id="VDEP01000204">
    <property type="protein sequence ID" value="KAA1124506.1"/>
    <property type="molecule type" value="Genomic_DNA"/>
</dbReference>
<reference evidence="1 2" key="1">
    <citation type="submission" date="2019-05" db="EMBL/GenBank/DDBJ databases">
        <title>Emergence of the Ug99 lineage of the wheat stem rust pathogen through somatic hybridization.</title>
        <authorList>
            <person name="Li F."/>
            <person name="Upadhyaya N.M."/>
            <person name="Sperschneider J."/>
            <person name="Matny O."/>
            <person name="Nguyen-Phuc H."/>
            <person name="Mago R."/>
            <person name="Raley C."/>
            <person name="Miller M.E."/>
            <person name="Silverstein K.A.T."/>
            <person name="Henningsen E."/>
            <person name="Hirsch C.D."/>
            <person name="Visser B."/>
            <person name="Pretorius Z.A."/>
            <person name="Steffenson B.J."/>
            <person name="Schwessinger B."/>
            <person name="Dodds P.N."/>
            <person name="Figueroa M."/>
        </authorList>
    </citation>
    <scope>NUCLEOTIDE SEQUENCE [LARGE SCALE GENOMIC DNA]</scope>
    <source>
        <strain evidence="1 2">Ug99</strain>
    </source>
</reference>
<evidence type="ECO:0000313" key="1">
    <source>
        <dbReference type="EMBL" id="KAA1124506.1"/>
    </source>
</evidence>
<sequence>MEAGEIILASLGFKLFCAHQHRRFFHVLFISSGRRYYPRLKHLSSVITSRQASGLLAQLPPPISMTSLGVHNPAGIRDTPT</sequence>
<feature type="non-terminal residue" evidence="1">
    <location>
        <position position="81"/>
    </location>
</feature>
<gene>
    <name evidence="1" type="ORF">PGTUg99_034478</name>
</gene>
<comment type="caution">
    <text evidence="1">The sequence shown here is derived from an EMBL/GenBank/DDBJ whole genome shotgun (WGS) entry which is preliminary data.</text>
</comment>
<protein>
    <submittedName>
        <fullName evidence="1">Uncharacterized protein</fullName>
    </submittedName>
</protein>
<dbReference type="Proteomes" id="UP000325313">
    <property type="component" value="Unassembled WGS sequence"/>
</dbReference>
<evidence type="ECO:0000313" key="2">
    <source>
        <dbReference type="Proteomes" id="UP000325313"/>
    </source>
</evidence>
<name>A0A5B0RFA3_PUCGR</name>
<proteinExistence type="predicted"/>